<dbReference type="Pfam" id="PF00069">
    <property type="entry name" value="Pkinase"/>
    <property type="match status" value="1"/>
</dbReference>
<dbReference type="Proteomes" id="UP001623348">
    <property type="component" value="Unassembled WGS sequence"/>
</dbReference>
<evidence type="ECO:0000313" key="20">
    <source>
        <dbReference type="Proteomes" id="UP001623348"/>
    </source>
</evidence>
<dbReference type="Gene3D" id="1.10.510.10">
    <property type="entry name" value="Transferase(Phosphotransferase) domain 1"/>
    <property type="match status" value="1"/>
</dbReference>
<comment type="catalytic activity">
    <reaction evidence="12">
        <text>L-threonyl-[protein] + ATP = O-phospho-L-threonyl-[protein] + ADP + H(+)</text>
        <dbReference type="Rhea" id="RHEA:46608"/>
        <dbReference type="Rhea" id="RHEA-COMP:11060"/>
        <dbReference type="Rhea" id="RHEA-COMP:11605"/>
        <dbReference type="ChEBI" id="CHEBI:15378"/>
        <dbReference type="ChEBI" id="CHEBI:30013"/>
        <dbReference type="ChEBI" id="CHEBI:30616"/>
        <dbReference type="ChEBI" id="CHEBI:61977"/>
        <dbReference type="ChEBI" id="CHEBI:456216"/>
        <dbReference type="EC" id="2.7.11.1"/>
    </reaction>
</comment>
<evidence type="ECO:0000256" key="13">
    <source>
        <dbReference type="ARBA" id="ARBA00048679"/>
    </source>
</evidence>
<name>A0ABC9WGI4_GRUJA</name>
<dbReference type="InterPro" id="IPR000719">
    <property type="entry name" value="Prot_kinase_dom"/>
</dbReference>
<comment type="similarity">
    <text evidence="2">Belongs to the protein kinase superfamily. NEK Ser/Thr protein kinase family. NIMA subfamily.</text>
</comment>
<dbReference type="PROSITE" id="PS50011">
    <property type="entry name" value="PROTEIN_KINASE_DOM"/>
    <property type="match status" value="1"/>
</dbReference>
<gene>
    <name evidence="19" type="ORF">GRJ2_000903800</name>
</gene>
<keyword evidence="7 17" id="KW-0547">Nucleotide-binding</keyword>
<dbReference type="SMART" id="SM00185">
    <property type="entry name" value="ARM"/>
    <property type="match status" value="3"/>
</dbReference>
<evidence type="ECO:0000256" key="9">
    <source>
        <dbReference type="ARBA" id="ARBA00022840"/>
    </source>
</evidence>
<evidence type="ECO:0000256" key="2">
    <source>
        <dbReference type="ARBA" id="ARBA00010886"/>
    </source>
</evidence>
<feature type="binding site" evidence="17">
    <location>
        <position position="511"/>
    </location>
    <ligand>
        <name>ATP</name>
        <dbReference type="ChEBI" id="CHEBI:30616"/>
    </ligand>
</feature>
<keyword evidence="5" id="KW-0808">Transferase</keyword>
<dbReference type="GO" id="GO:0005524">
    <property type="term" value="F:ATP binding"/>
    <property type="evidence" value="ECO:0007669"/>
    <property type="project" value="UniProtKB-UniRule"/>
</dbReference>
<comment type="cofactor">
    <cofactor evidence="1">
        <name>Mg(2+)</name>
        <dbReference type="ChEBI" id="CHEBI:18420"/>
    </cofactor>
</comment>
<accession>A0ABC9WGI4</accession>
<evidence type="ECO:0000256" key="15">
    <source>
        <dbReference type="ARBA" id="ARBA00073379"/>
    </source>
</evidence>
<comment type="catalytic activity">
    <reaction evidence="13">
        <text>L-seryl-[protein] + ATP = O-phospho-L-seryl-[protein] + ADP + H(+)</text>
        <dbReference type="Rhea" id="RHEA:17989"/>
        <dbReference type="Rhea" id="RHEA-COMP:9863"/>
        <dbReference type="Rhea" id="RHEA-COMP:11604"/>
        <dbReference type="ChEBI" id="CHEBI:15378"/>
        <dbReference type="ChEBI" id="CHEBI:29999"/>
        <dbReference type="ChEBI" id="CHEBI:30616"/>
        <dbReference type="ChEBI" id="CHEBI:83421"/>
        <dbReference type="ChEBI" id="CHEBI:456216"/>
        <dbReference type="EC" id="2.7.11.1"/>
    </reaction>
</comment>
<dbReference type="Gene3D" id="1.25.10.10">
    <property type="entry name" value="Leucine-rich Repeat Variant"/>
    <property type="match status" value="1"/>
</dbReference>
<dbReference type="InterPro" id="IPR050660">
    <property type="entry name" value="NEK_Ser/Thr_kinase"/>
</dbReference>
<evidence type="ECO:0000256" key="5">
    <source>
        <dbReference type="ARBA" id="ARBA00022679"/>
    </source>
</evidence>
<dbReference type="PANTHER" id="PTHR43671:SF92">
    <property type="entry name" value="SERINE_THREONINE-PROTEIN KINASE NEK10"/>
    <property type="match status" value="1"/>
</dbReference>
<keyword evidence="6" id="KW-0479">Metal-binding</keyword>
<evidence type="ECO:0000256" key="10">
    <source>
        <dbReference type="ARBA" id="ARBA00022842"/>
    </source>
</evidence>
<dbReference type="InterPro" id="IPR011989">
    <property type="entry name" value="ARM-like"/>
</dbReference>
<keyword evidence="8 19" id="KW-0418">Kinase</keyword>
<evidence type="ECO:0000256" key="3">
    <source>
        <dbReference type="ARBA" id="ARBA00012513"/>
    </source>
</evidence>
<dbReference type="SUPFAM" id="SSF56112">
    <property type="entry name" value="Protein kinase-like (PK-like)"/>
    <property type="match status" value="1"/>
</dbReference>
<keyword evidence="9 17" id="KW-0067">ATP-binding</keyword>
<protein>
    <recommendedName>
        <fullName evidence="15">Serine/threonine-protein kinase Nek10</fullName>
        <ecNumber evidence="3">2.7.11.1</ecNumber>
    </recommendedName>
    <alternativeName>
        <fullName evidence="16">Never in mitosis A-related kinase 10</fullName>
    </alternativeName>
</protein>
<dbReference type="GO" id="GO:0046872">
    <property type="term" value="F:metal ion binding"/>
    <property type="evidence" value="ECO:0007669"/>
    <property type="project" value="UniProtKB-KW"/>
</dbReference>
<feature type="domain" description="Protein kinase" evidence="18">
    <location>
        <begin position="482"/>
        <end position="754"/>
    </location>
</feature>
<dbReference type="FunFam" id="1.25.10.10:FF:000612">
    <property type="entry name" value="Serine/threonine-protein kinase Nek10"/>
    <property type="match status" value="1"/>
</dbReference>
<evidence type="ECO:0000313" key="19">
    <source>
        <dbReference type="EMBL" id="GAB0184385.1"/>
    </source>
</evidence>
<comment type="caution">
    <text evidence="19">The sequence shown here is derived from an EMBL/GenBank/DDBJ whole genome shotgun (WGS) entry which is preliminary data.</text>
</comment>
<dbReference type="SUPFAM" id="SSF48371">
    <property type="entry name" value="ARM repeat"/>
    <property type="match status" value="1"/>
</dbReference>
<dbReference type="GO" id="GO:0004674">
    <property type="term" value="F:protein serine/threonine kinase activity"/>
    <property type="evidence" value="ECO:0007669"/>
    <property type="project" value="UniProtKB-KW"/>
</dbReference>
<proteinExistence type="inferred from homology"/>
<evidence type="ECO:0000256" key="8">
    <source>
        <dbReference type="ARBA" id="ARBA00022777"/>
    </source>
</evidence>
<keyword evidence="4" id="KW-0723">Serine/threonine-protein kinase</keyword>
<dbReference type="PROSITE" id="PS00107">
    <property type="entry name" value="PROTEIN_KINASE_ATP"/>
    <property type="match status" value="1"/>
</dbReference>
<dbReference type="Gene3D" id="3.30.200.20">
    <property type="entry name" value="Phosphorylase Kinase, domain 1"/>
    <property type="match status" value="1"/>
</dbReference>
<dbReference type="PANTHER" id="PTHR43671">
    <property type="entry name" value="SERINE/THREONINE-PROTEIN KINASE NEK"/>
    <property type="match status" value="1"/>
</dbReference>
<dbReference type="InterPro" id="IPR042666">
    <property type="entry name" value="Nek10_STKc"/>
</dbReference>
<dbReference type="FunFam" id="3.30.200.20:FF:000339">
    <property type="entry name" value="serine/threonine-protein kinase Nek10"/>
    <property type="match status" value="1"/>
</dbReference>
<evidence type="ECO:0000256" key="11">
    <source>
        <dbReference type="ARBA" id="ARBA00023054"/>
    </source>
</evidence>
<evidence type="ECO:0000256" key="14">
    <source>
        <dbReference type="ARBA" id="ARBA00062001"/>
    </source>
</evidence>
<dbReference type="InterPro" id="IPR016024">
    <property type="entry name" value="ARM-type_fold"/>
</dbReference>
<evidence type="ECO:0000256" key="17">
    <source>
        <dbReference type="PROSITE-ProRule" id="PRU10141"/>
    </source>
</evidence>
<evidence type="ECO:0000259" key="18">
    <source>
        <dbReference type="PROSITE" id="PS50011"/>
    </source>
</evidence>
<dbReference type="InterPro" id="IPR011009">
    <property type="entry name" value="Kinase-like_dom_sf"/>
</dbReference>
<dbReference type="InterPro" id="IPR000225">
    <property type="entry name" value="Armadillo"/>
</dbReference>
<evidence type="ECO:0000256" key="12">
    <source>
        <dbReference type="ARBA" id="ARBA00047899"/>
    </source>
</evidence>
<comment type="subunit">
    <text evidence="14">Interacts with RAF1 and MAP2K1; the interaction is direct with RAF1 and required for ERK1/2-signaling pathway activation in response to UV irradiation.</text>
</comment>
<dbReference type="InterPro" id="IPR008266">
    <property type="entry name" value="Tyr_kinase_AS"/>
</dbReference>
<keyword evidence="20" id="KW-1185">Reference proteome</keyword>
<evidence type="ECO:0000256" key="16">
    <source>
        <dbReference type="ARBA" id="ARBA00075649"/>
    </source>
</evidence>
<evidence type="ECO:0000256" key="7">
    <source>
        <dbReference type="ARBA" id="ARBA00022741"/>
    </source>
</evidence>
<dbReference type="EMBL" id="BAAFJT010000002">
    <property type="protein sequence ID" value="GAB0184385.1"/>
    <property type="molecule type" value="Genomic_DNA"/>
</dbReference>
<dbReference type="CDD" id="cd08528">
    <property type="entry name" value="STKc_Nek10"/>
    <property type="match status" value="1"/>
</dbReference>
<reference evidence="19 20" key="1">
    <citation type="submission" date="2024-06" db="EMBL/GenBank/DDBJ databases">
        <title>The draft genome of Grus japonensis, version 3.</title>
        <authorList>
            <person name="Nabeshima K."/>
            <person name="Suzuki S."/>
            <person name="Onuma M."/>
        </authorList>
    </citation>
    <scope>NUCLEOTIDE SEQUENCE [LARGE SCALE GENOMIC DNA]</scope>
    <source>
        <strain evidence="19 20">451A</strain>
    </source>
</reference>
<organism evidence="19 20">
    <name type="scientific">Grus japonensis</name>
    <name type="common">Japanese crane</name>
    <name type="synonym">Red-crowned crane</name>
    <dbReference type="NCBI Taxonomy" id="30415"/>
    <lineage>
        <taxon>Eukaryota</taxon>
        <taxon>Metazoa</taxon>
        <taxon>Chordata</taxon>
        <taxon>Craniata</taxon>
        <taxon>Vertebrata</taxon>
        <taxon>Euteleostomi</taxon>
        <taxon>Archelosauria</taxon>
        <taxon>Archosauria</taxon>
        <taxon>Dinosauria</taxon>
        <taxon>Saurischia</taxon>
        <taxon>Theropoda</taxon>
        <taxon>Coelurosauria</taxon>
        <taxon>Aves</taxon>
        <taxon>Neognathae</taxon>
        <taxon>Neoaves</taxon>
        <taxon>Gruiformes</taxon>
        <taxon>Gruidae</taxon>
        <taxon>Grus</taxon>
    </lineage>
</organism>
<evidence type="ECO:0000256" key="1">
    <source>
        <dbReference type="ARBA" id="ARBA00001946"/>
    </source>
</evidence>
<dbReference type="PROSITE" id="PS00109">
    <property type="entry name" value="PROTEIN_KINASE_TYR"/>
    <property type="match status" value="1"/>
</dbReference>
<keyword evidence="11" id="KW-0175">Coiled coil</keyword>
<evidence type="ECO:0000256" key="6">
    <source>
        <dbReference type="ARBA" id="ARBA00022723"/>
    </source>
</evidence>
<evidence type="ECO:0000256" key="4">
    <source>
        <dbReference type="ARBA" id="ARBA00022527"/>
    </source>
</evidence>
<keyword evidence="10" id="KW-0460">Magnesium</keyword>
<dbReference type="FunFam" id="1.10.510.10:FF:001213">
    <property type="entry name" value="serine/threonine-protein kinase Nek10"/>
    <property type="match status" value="1"/>
</dbReference>
<dbReference type="AlphaFoldDB" id="A0ABC9WGI4"/>
<dbReference type="EC" id="2.7.11.1" evidence="3"/>
<dbReference type="InterPro" id="IPR017441">
    <property type="entry name" value="Protein_kinase_ATP_BS"/>
</dbReference>
<sequence length="1152" mass="130542">MGRDWSRGGVLFLADGAFPEPEAEQRLRGGERARCDLPAIHFQSGQTSVTRAWRNVKSNEQNPHGQWQESTEAVELENFSVTYKNERNFSKHPKHRLFQEIFTALVKNRLNCRDWVNQAPSIHFLRVLICLRLLIRDPCYQEMFHSLGGIENLSQYMEMVANGYLDYGEEHHNVDKLVNMTYIFQKVAAVKDQREWVIASGAHKTLVNLLSARDSNVLLGALLALTSLAERLTAELLRLLCAESQVKEQVKMYEGVPVLLSLLHSDHIKLLWSIVWILVQVCEDPETSVEIRIWGGIKQLLHILQGGRNLVSDRSSVGSLSSANAAGRIQHLHLSDDLSPDEMQENIFSLQGACCAAITELVLNETNAYQVVQANGIYTIAKLILPNKGRNDEKANLLQCYAFRALRFLYSMERNRHIFKRLFPTDLFEIFIDIGHYVRDIGAYEELVSKLNLLKEDELKQIAESIESMNQNKAPTKHISNYAILEHLGSGAFGSVYKVRKHNGQNLLAMKEVNLHNPAFGKDKKDRDSSVKNIVSELTIIKEQLYHPNVVRYYRTFLENDRLYIVMELIEGVPLGEHFHSLKQKQQQFTEERIWHIFIQLCLALRYLHKEKRIVHRDLTPNNVMLGDKDKVTITDFGLAKQKQENSKLASVVGTILYSCPEVVKSEPYGEKADVWAAGCILYQMATLNPPFYSTNMLSLATKIVGAVYEPVPEGLYSEKVSFAIKRCLTPDAEARPDIVEVSSLLSDVMMKYLDVLSTSHLMLEKKLDRERRRTQKYFMEANQNAVTYNHALSILSQKHNEKLSLHSSSGGTASCKSEFSENTHLPAESCQSACGKDEERTYEEILVEDHSTLENSGKDMFSELDDELDILDNLSSSSSSNLKESAFASVGIAVSQRKVRQISDPVQQILIQLHKIIFITQLLQGSPELIEPKFFTADWHVVLLSSGGNMLLPDDRKGIVGTFDIAEGMTYEQLQTLIEEVLEESGYYNCYSNSAVNFEANFLVFVTLKSGILAVGQQGRVEFSPVATSLLNMSQQCAQVAKKANSILACIRSSVASRTREAIVPLYLALVRPHLKYCVQFWAPHYKKDIGVLEHVQRRATKLVKGLEHKSYEEQLRELGWFSLEKRRLRGDLMALYNYLKGGCSQVGVVV</sequence>